<evidence type="ECO:0000256" key="3">
    <source>
        <dbReference type="SAM" id="SignalP"/>
    </source>
</evidence>
<dbReference type="EMBL" id="OU892282">
    <property type="protein sequence ID" value="CAG9770909.1"/>
    <property type="molecule type" value="Genomic_DNA"/>
</dbReference>
<evidence type="ECO:0000313" key="4">
    <source>
        <dbReference type="EMBL" id="CAG9770909.1"/>
    </source>
</evidence>
<feature type="region of interest" description="Disordered" evidence="1">
    <location>
        <begin position="651"/>
        <end position="672"/>
    </location>
</feature>
<evidence type="ECO:0000313" key="5">
    <source>
        <dbReference type="Proteomes" id="UP001152799"/>
    </source>
</evidence>
<sequence>MKSAERLLLVLIPGTVVFFGLVLGQKGYTICDVQGCNCTVPAGGWKNVNCYLLDDQELVLQSGHIPKEVTEIFISGGRSITFNAKTFSGLPAWALLRLEKVRSVVFEKRAFFNVQSSSLLVQILGCDDLLFRNQAFDEMQGSLSTEIIGANYVKLEQAPFSKLSNCTFQDVGQISLDSKAFEIKNLGINGRHGPVTVVLFVNVVIPEISREVFLTSMAQIAFRDSRIGAIHQEAFKSAEISSILMFNTSIQSIEASAITDRTLVFEFKISKCTIGKIESKAIMAGMANLTVNHSIITDIESKAIASTAANVEIIGNSILNFHSNAIIIQNWNRIIMDQNVIKNLHSDFLVASTSPDIKLISFKGNEIYNAMEGSLSFVPKIEESKLIFDDNFFNQSCGCELSDWLSLLTNSSLQTDLLMDTSFCTVDENLSRCFSLPVGIINMQNFTAKTCVNETICEPYNGETRTINITGKIFVEDDNGEKQNWLIFIILFIGMFIIALIVTFVVLLVRGSRWLKRKGYFRNNYYNNNQSNEEEENTIVTIDTENEKLEIPEELTVEFLHELSNRLDDPNTHQEASDLIERLYEMFIVDESYENNNREEEAHLYEELGNLNLQIPPPPYQEQAPAPTNTPNTNPRGILKIMEEKFNTSDNQKNSLDISTNSTQPILTGDYSEPIDRDVHLYSELKQKDEAKKDSLKSNGSIALRPLPEKPSYMFQAGPSTKL</sequence>
<organism evidence="4 5">
    <name type="scientific">Ceutorhynchus assimilis</name>
    <name type="common">cabbage seed weevil</name>
    <dbReference type="NCBI Taxonomy" id="467358"/>
    <lineage>
        <taxon>Eukaryota</taxon>
        <taxon>Metazoa</taxon>
        <taxon>Ecdysozoa</taxon>
        <taxon>Arthropoda</taxon>
        <taxon>Hexapoda</taxon>
        <taxon>Insecta</taxon>
        <taxon>Pterygota</taxon>
        <taxon>Neoptera</taxon>
        <taxon>Endopterygota</taxon>
        <taxon>Coleoptera</taxon>
        <taxon>Polyphaga</taxon>
        <taxon>Cucujiformia</taxon>
        <taxon>Curculionidae</taxon>
        <taxon>Ceutorhynchinae</taxon>
        <taxon>Ceutorhynchus</taxon>
    </lineage>
</organism>
<dbReference type="SUPFAM" id="SSF51126">
    <property type="entry name" value="Pectin lyase-like"/>
    <property type="match status" value="1"/>
</dbReference>
<feature type="compositionally biased region" description="Basic and acidic residues" evidence="1">
    <location>
        <begin position="686"/>
        <end position="696"/>
    </location>
</feature>
<accession>A0A9N9MXW1</accession>
<keyword evidence="2" id="KW-0812">Transmembrane</keyword>
<feature type="chain" id="PRO_5040274530" evidence="3">
    <location>
        <begin position="25"/>
        <end position="723"/>
    </location>
</feature>
<keyword evidence="5" id="KW-1185">Reference proteome</keyword>
<feature type="signal peptide" evidence="3">
    <location>
        <begin position="1"/>
        <end position="24"/>
    </location>
</feature>
<gene>
    <name evidence="4" type="ORF">CEUTPL_LOCUS11353</name>
</gene>
<keyword evidence="2" id="KW-1133">Transmembrane helix</keyword>
<protein>
    <submittedName>
        <fullName evidence="4">Uncharacterized protein</fullName>
    </submittedName>
</protein>
<dbReference type="OrthoDB" id="8185041at2759"/>
<feature type="transmembrane region" description="Helical" evidence="2">
    <location>
        <begin position="485"/>
        <end position="509"/>
    </location>
</feature>
<dbReference type="Proteomes" id="UP001152799">
    <property type="component" value="Chromosome 6"/>
</dbReference>
<evidence type="ECO:0000256" key="1">
    <source>
        <dbReference type="SAM" id="MobiDB-lite"/>
    </source>
</evidence>
<keyword evidence="3" id="KW-0732">Signal</keyword>
<name>A0A9N9MXW1_9CUCU</name>
<reference evidence="4" key="1">
    <citation type="submission" date="2022-01" db="EMBL/GenBank/DDBJ databases">
        <authorList>
            <person name="King R."/>
        </authorList>
    </citation>
    <scope>NUCLEOTIDE SEQUENCE</scope>
</reference>
<keyword evidence="2" id="KW-0472">Membrane</keyword>
<dbReference type="InterPro" id="IPR011050">
    <property type="entry name" value="Pectin_lyase_fold/virulence"/>
</dbReference>
<proteinExistence type="predicted"/>
<dbReference type="AlphaFoldDB" id="A0A9N9MXW1"/>
<feature type="region of interest" description="Disordered" evidence="1">
    <location>
        <begin position="686"/>
        <end position="723"/>
    </location>
</feature>
<feature type="compositionally biased region" description="Polar residues" evidence="1">
    <location>
        <begin position="651"/>
        <end position="666"/>
    </location>
</feature>
<evidence type="ECO:0000256" key="2">
    <source>
        <dbReference type="SAM" id="Phobius"/>
    </source>
</evidence>